<evidence type="ECO:0008006" key="3">
    <source>
        <dbReference type="Google" id="ProtNLM"/>
    </source>
</evidence>
<dbReference type="EMBL" id="SJPW01000004">
    <property type="protein sequence ID" value="TWU54702.1"/>
    <property type="molecule type" value="Genomic_DNA"/>
</dbReference>
<reference evidence="1 2" key="1">
    <citation type="submission" date="2019-02" db="EMBL/GenBank/DDBJ databases">
        <title>Deep-cultivation of Planctomycetes and their phenomic and genomic characterization uncovers novel biology.</title>
        <authorList>
            <person name="Wiegand S."/>
            <person name="Jogler M."/>
            <person name="Boedeker C."/>
            <person name="Pinto D."/>
            <person name="Vollmers J."/>
            <person name="Rivas-Marin E."/>
            <person name="Kohn T."/>
            <person name="Peeters S.H."/>
            <person name="Heuer A."/>
            <person name="Rast P."/>
            <person name="Oberbeckmann S."/>
            <person name="Bunk B."/>
            <person name="Jeske O."/>
            <person name="Meyerdierks A."/>
            <person name="Storesund J.E."/>
            <person name="Kallscheuer N."/>
            <person name="Luecker S."/>
            <person name="Lage O.M."/>
            <person name="Pohl T."/>
            <person name="Merkel B.J."/>
            <person name="Hornburger P."/>
            <person name="Mueller R.-W."/>
            <person name="Bruemmer F."/>
            <person name="Labrenz M."/>
            <person name="Spormann A.M."/>
            <person name="Op Den Camp H."/>
            <person name="Overmann J."/>
            <person name="Amann R."/>
            <person name="Jetten M.S.M."/>
            <person name="Mascher T."/>
            <person name="Medema M.H."/>
            <person name="Devos D.P."/>
            <person name="Kaster A.-K."/>
            <person name="Ovreas L."/>
            <person name="Rohde M."/>
            <person name="Galperin M.Y."/>
            <person name="Jogler C."/>
        </authorList>
    </citation>
    <scope>NUCLEOTIDE SEQUENCE [LARGE SCALE GENOMIC DNA]</scope>
    <source>
        <strain evidence="1 2">Poly51</strain>
    </source>
</reference>
<proteinExistence type="predicted"/>
<keyword evidence="2" id="KW-1185">Reference proteome</keyword>
<comment type="caution">
    <text evidence="1">The sequence shown here is derived from an EMBL/GenBank/DDBJ whole genome shotgun (WGS) entry which is preliminary data.</text>
</comment>
<dbReference type="Proteomes" id="UP000318288">
    <property type="component" value="Unassembled WGS sequence"/>
</dbReference>
<accession>A0A5C6F094</accession>
<name>A0A5C6F094_9BACT</name>
<dbReference type="AlphaFoldDB" id="A0A5C6F094"/>
<sequence length="701" mass="77242">MSHLLAPQAVASAYRRNCPSTIMTSLARRYANGKIYTQKPKSIPVRQSKYSRHQTSTSGLQGIAFIEQDNWYAEIRRLQSIHPVKFVVLTELFLQTENSMLRQMKLSLPVLSVMLVLASLIAWPRDSFAEPPRGVDCVATELLPSSIVACAEVSDLGEALETVLKHPLRSKLEAMPAYDGFIQSGAPAKIQTGLRAFEATMGKPWQEAMETLTDRGITIALDASDGGVAILVHSSDADSLERFRGFVLAFRQMQGATAKQGEYRGFTADLVGDKWKMVRIHDWLLLTNNAELGKSIIDQYLDRNGDSLETNTTYAAAQKSIDLGDREHSTVSAYVDIEPLRDAGFAKSVFNEKIDNIVGEVALGGVLANLRHTSFVTGQFNIRDAGLSLRLATPHQRDWEAPREYFFGEPQLAAAPSLLDVENRLFAVSTHRDLSQMWLRSGDLVSDRAVDQLAVADTTLTTFFSGRDFGEDILGSLESEIQIVGMEQDFTDVLPQPAIKLPAFAVQFRMKNPDETQPELRRVFQSFIGFLNVTGAQNGQPQFDLGMETVGDAQLVTATYVPEKGARESRDAKIQFNFSPTLAFAGERIVFASSTALARKLIESPSGNKHDNEVGSQAGVPNTIGRLETTTLQRILETNRPQLIANSMLEKGHSKQAAEDEIALLLELIGFLRDVRLNLNVTESQMTLGLAVDVTSDSEAQ</sequence>
<evidence type="ECO:0000313" key="1">
    <source>
        <dbReference type="EMBL" id="TWU54702.1"/>
    </source>
</evidence>
<protein>
    <recommendedName>
        <fullName evidence="3">DUF3352 domain-containing protein</fullName>
    </recommendedName>
</protein>
<organism evidence="1 2">
    <name type="scientific">Rubripirellula tenax</name>
    <dbReference type="NCBI Taxonomy" id="2528015"/>
    <lineage>
        <taxon>Bacteria</taxon>
        <taxon>Pseudomonadati</taxon>
        <taxon>Planctomycetota</taxon>
        <taxon>Planctomycetia</taxon>
        <taxon>Pirellulales</taxon>
        <taxon>Pirellulaceae</taxon>
        <taxon>Rubripirellula</taxon>
    </lineage>
</organism>
<gene>
    <name evidence="1" type="ORF">Poly51_34210</name>
</gene>
<evidence type="ECO:0000313" key="2">
    <source>
        <dbReference type="Proteomes" id="UP000318288"/>
    </source>
</evidence>